<organism evidence="1 2">
    <name type="scientific">Corynebacterium stationis</name>
    <dbReference type="NCBI Taxonomy" id="1705"/>
    <lineage>
        <taxon>Bacteria</taxon>
        <taxon>Bacillati</taxon>
        <taxon>Actinomycetota</taxon>
        <taxon>Actinomycetes</taxon>
        <taxon>Mycobacteriales</taxon>
        <taxon>Corynebacteriaceae</taxon>
        <taxon>Corynebacterium</taxon>
    </lineage>
</organism>
<evidence type="ECO:0000313" key="1">
    <source>
        <dbReference type="EMBL" id="OAH30787.1"/>
    </source>
</evidence>
<sequence length="178" mass="20397">MCSGGGQVHYFWRFCSTSKHIEETAKFATEKLIKSGYRVAGILQADLEGQIEELLECAERGELKPLKHIKRIHRAKPLDIYEIRWTDIKVLTEEKASGLYSQANVHLRLYTVEEGGSWVVGLYLHEKKIVNGDEAETNRLQNIEIDAAIELCEKCSEDNWKVSELDSLRKRNRKPPAV</sequence>
<proteinExistence type="predicted"/>
<accession>A0A177IPH7</accession>
<keyword evidence="2" id="KW-1185">Reference proteome</keyword>
<comment type="caution">
    <text evidence="1">The sequence shown here is derived from an EMBL/GenBank/DDBJ whole genome shotgun (WGS) entry which is preliminary data.</text>
</comment>
<reference evidence="2" key="1">
    <citation type="submission" date="2016-02" db="EMBL/GenBank/DDBJ databases">
        <authorList>
            <person name="Kaur G."/>
            <person name="Nair G.R."/>
            <person name="Mayilraj S."/>
        </authorList>
    </citation>
    <scope>NUCLEOTIDE SEQUENCE [LARGE SCALE GENOMIC DNA]</scope>
    <source>
        <strain evidence="2">GA-15</strain>
    </source>
</reference>
<dbReference type="EMBL" id="LSTQ01000007">
    <property type="protein sequence ID" value="OAH30787.1"/>
    <property type="molecule type" value="Genomic_DNA"/>
</dbReference>
<gene>
    <name evidence="1" type="ORF">AYJ05_12070</name>
</gene>
<name>A0A177IPH7_9CORY</name>
<protein>
    <submittedName>
        <fullName evidence="1">Uncharacterized protein</fullName>
    </submittedName>
</protein>
<evidence type="ECO:0000313" key="2">
    <source>
        <dbReference type="Proteomes" id="UP000076947"/>
    </source>
</evidence>
<dbReference type="AlphaFoldDB" id="A0A177IPH7"/>
<dbReference type="Proteomes" id="UP000076947">
    <property type="component" value="Unassembled WGS sequence"/>
</dbReference>